<protein>
    <recommendedName>
        <fullName evidence="5">Vesicular, overexpressed in cancer, prosurvival protein 1</fullName>
    </recommendedName>
</protein>
<dbReference type="EMBL" id="HBUF01183968">
    <property type="protein sequence ID" value="CAG6656075.1"/>
    <property type="molecule type" value="Transcribed_RNA"/>
</dbReference>
<evidence type="ECO:0000256" key="2">
    <source>
        <dbReference type="SAM" id="Phobius"/>
    </source>
</evidence>
<reference evidence="4" key="1">
    <citation type="submission" date="2021-05" db="EMBL/GenBank/DDBJ databases">
        <authorList>
            <person name="Alioto T."/>
            <person name="Alioto T."/>
            <person name="Gomez Garrido J."/>
        </authorList>
    </citation>
    <scope>NUCLEOTIDE SEQUENCE</scope>
</reference>
<proteinExistence type="predicted"/>
<dbReference type="AlphaFoldDB" id="A0A8D8YCK9"/>
<dbReference type="EMBL" id="HBUF01012704">
    <property type="protein sequence ID" value="CAG6608696.1"/>
    <property type="molecule type" value="Transcribed_RNA"/>
</dbReference>
<evidence type="ECO:0000256" key="3">
    <source>
        <dbReference type="SAM" id="SignalP"/>
    </source>
</evidence>
<sequence length="123" mass="13785">MSKLNALTVQIFLWYSVEAYYCEFGFCEGDTYCCGENICCNNTNSVYYFWFGVLFVILLLASFCGFFKYCCTAQSLMDRLRTGRGAPYAKMGKPVNRNSQGPGLDPEVGPPLPPYSEGSSLRN</sequence>
<feature type="signal peptide" evidence="3">
    <location>
        <begin position="1"/>
        <end position="19"/>
    </location>
</feature>
<evidence type="ECO:0000313" key="4">
    <source>
        <dbReference type="EMBL" id="CAG6726114.1"/>
    </source>
</evidence>
<feature type="chain" id="PRO_5036428897" description="Vesicular, overexpressed in cancer, prosurvival protein 1" evidence="3">
    <location>
        <begin position="20"/>
        <end position="123"/>
    </location>
</feature>
<dbReference type="EMBL" id="HBUF01012703">
    <property type="protein sequence ID" value="CAG6608695.1"/>
    <property type="molecule type" value="Transcribed_RNA"/>
</dbReference>
<feature type="transmembrane region" description="Helical" evidence="2">
    <location>
        <begin position="47"/>
        <end position="71"/>
    </location>
</feature>
<accession>A0A8D8YCK9</accession>
<dbReference type="EMBL" id="HBUF01521965">
    <property type="protein sequence ID" value="CAG6749136.1"/>
    <property type="molecule type" value="Transcribed_RNA"/>
</dbReference>
<keyword evidence="2" id="KW-0812">Transmembrane</keyword>
<keyword evidence="2" id="KW-1133">Transmembrane helix</keyword>
<evidence type="ECO:0000256" key="1">
    <source>
        <dbReference type="SAM" id="MobiDB-lite"/>
    </source>
</evidence>
<dbReference type="EMBL" id="HBUF01521964">
    <property type="protein sequence ID" value="CAG6749135.1"/>
    <property type="molecule type" value="Transcribed_RNA"/>
</dbReference>
<keyword evidence="2" id="KW-0472">Membrane</keyword>
<name>A0A8D8YCK9_9HEMI</name>
<organism evidence="4">
    <name type="scientific">Cacopsylla melanoneura</name>
    <dbReference type="NCBI Taxonomy" id="428564"/>
    <lineage>
        <taxon>Eukaryota</taxon>
        <taxon>Metazoa</taxon>
        <taxon>Ecdysozoa</taxon>
        <taxon>Arthropoda</taxon>
        <taxon>Hexapoda</taxon>
        <taxon>Insecta</taxon>
        <taxon>Pterygota</taxon>
        <taxon>Neoptera</taxon>
        <taxon>Paraneoptera</taxon>
        <taxon>Hemiptera</taxon>
        <taxon>Sternorrhyncha</taxon>
        <taxon>Psylloidea</taxon>
        <taxon>Psyllidae</taxon>
        <taxon>Psyllinae</taxon>
        <taxon>Cacopsylla</taxon>
    </lineage>
</organism>
<dbReference type="EMBL" id="HBUF01370957">
    <property type="protein sequence ID" value="CAG6726113.1"/>
    <property type="molecule type" value="Transcribed_RNA"/>
</dbReference>
<dbReference type="EMBL" id="HBUF01183970">
    <property type="protein sequence ID" value="CAG6656077.1"/>
    <property type="molecule type" value="Transcribed_RNA"/>
</dbReference>
<dbReference type="EMBL" id="HBUF01370958">
    <property type="protein sequence ID" value="CAG6726114.1"/>
    <property type="molecule type" value="Transcribed_RNA"/>
</dbReference>
<keyword evidence="3" id="KW-0732">Signal</keyword>
<dbReference type="EMBL" id="HBUF01012702">
    <property type="protein sequence ID" value="CAG6608694.1"/>
    <property type="molecule type" value="Transcribed_RNA"/>
</dbReference>
<evidence type="ECO:0008006" key="5">
    <source>
        <dbReference type="Google" id="ProtNLM"/>
    </source>
</evidence>
<feature type="region of interest" description="Disordered" evidence="1">
    <location>
        <begin position="86"/>
        <end position="123"/>
    </location>
</feature>
<dbReference type="EMBL" id="HBUF01183969">
    <property type="protein sequence ID" value="CAG6656076.1"/>
    <property type="molecule type" value="Transcribed_RNA"/>
</dbReference>